<keyword evidence="1" id="KW-1133">Transmembrane helix</keyword>
<keyword evidence="2" id="KW-0732">Signal</keyword>
<evidence type="ECO:0000256" key="2">
    <source>
        <dbReference type="SAM" id="SignalP"/>
    </source>
</evidence>
<reference evidence="3 4" key="1">
    <citation type="journal article" date="2017" name="Nat. Ecol. Evol.">
        <title>Scallop genome provides insights into evolution of bilaterian karyotype and development.</title>
        <authorList>
            <person name="Wang S."/>
            <person name="Zhang J."/>
            <person name="Jiao W."/>
            <person name="Li J."/>
            <person name="Xun X."/>
            <person name="Sun Y."/>
            <person name="Guo X."/>
            <person name="Huan P."/>
            <person name="Dong B."/>
            <person name="Zhang L."/>
            <person name="Hu X."/>
            <person name="Sun X."/>
            <person name="Wang J."/>
            <person name="Zhao C."/>
            <person name="Wang Y."/>
            <person name="Wang D."/>
            <person name="Huang X."/>
            <person name="Wang R."/>
            <person name="Lv J."/>
            <person name="Li Y."/>
            <person name="Zhang Z."/>
            <person name="Liu B."/>
            <person name="Lu W."/>
            <person name="Hui Y."/>
            <person name="Liang J."/>
            <person name="Zhou Z."/>
            <person name="Hou R."/>
            <person name="Li X."/>
            <person name="Liu Y."/>
            <person name="Li H."/>
            <person name="Ning X."/>
            <person name="Lin Y."/>
            <person name="Zhao L."/>
            <person name="Xing Q."/>
            <person name="Dou J."/>
            <person name="Li Y."/>
            <person name="Mao J."/>
            <person name="Guo H."/>
            <person name="Dou H."/>
            <person name="Li T."/>
            <person name="Mu C."/>
            <person name="Jiang W."/>
            <person name="Fu Q."/>
            <person name="Fu X."/>
            <person name="Miao Y."/>
            <person name="Liu J."/>
            <person name="Yu Q."/>
            <person name="Li R."/>
            <person name="Liao H."/>
            <person name="Li X."/>
            <person name="Kong Y."/>
            <person name="Jiang Z."/>
            <person name="Chourrout D."/>
            <person name="Li R."/>
            <person name="Bao Z."/>
        </authorList>
    </citation>
    <scope>NUCLEOTIDE SEQUENCE [LARGE SCALE GENOMIC DNA]</scope>
    <source>
        <strain evidence="3 4">PY_sf001</strain>
    </source>
</reference>
<protein>
    <recommendedName>
        <fullName evidence="5">Protein-export membrane protein SecG</fullName>
    </recommendedName>
</protein>
<comment type="caution">
    <text evidence="3">The sequence shown here is derived from an EMBL/GenBank/DDBJ whole genome shotgun (WGS) entry which is preliminary data.</text>
</comment>
<evidence type="ECO:0000313" key="3">
    <source>
        <dbReference type="EMBL" id="OWF38550.1"/>
    </source>
</evidence>
<dbReference type="Proteomes" id="UP000242188">
    <property type="component" value="Unassembled WGS sequence"/>
</dbReference>
<gene>
    <name evidence="3" type="ORF">KP79_PYT23344</name>
</gene>
<feature type="signal peptide" evidence="2">
    <location>
        <begin position="1"/>
        <end position="24"/>
    </location>
</feature>
<dbReference type="EMBL" id="NEDP02005563">
    <property type="protein sequence ID" value="OWF38550.1"/>
    <property type="molecule type" value="Genomic_DNA"/>
</dbReference>
<organism evidence="3 4">
    <name type="scientific">Mizuhopecten yessoensis</name>
    <name type="common">Japanese scallop</name>
    <name type="synonym">Patinopecten yessoensis</name>
    <dbReference type="NCBI Taxonomy" id="6573"/>
    <lineage>
        <taxon>Eukaryota</taxon>
        <taxon>Metazoa</taxon>
        <taxon>Spiralia</taxon>
        <taxon>Lophotrochozoa</taxon>
        <taxon>Mollusca</taxon>
        <taxon>Bivalvia</taxon>
        <taxon>Autobranchia</taxon>
        <taxon>Pteriomorphia</taxon>
        <taxon>Pectinida</taxon>
        <taxon>Pectinoidea</taxon>
        <taxon>Pectinidae</taxon>
        <taxon>Mizuhopecten</taxon>
    </lineage>
</organism>
<dbReference type="AlphaFoldDB" id="A0A210PPX3"/>
<evidence type="ECO:0008006" key="5">
    <source>
        <dbReference type="Google" id="ProtNLM"/>
    </source>
</evidence>
<name>A0A210PPX3_MIZYE</name>
<evidence type="ECO:0000256" key="1">
    <source>
        <dbReference type="SAM" id="Phobius"/>
    </source>
</evidence>
<sequence length="84" mass="8604">MNKTLILIMVPCVVMFVIIQSSQGQYGYSYPGYGGYGGSGGYGVGGYGSNGLMGDVKKGLGLFGGVMGVLLLYFLFNGTGQVAG</sequence>
<keyword evidence="1" id="KW-0472">Membrane</keyword>
<accession>A0A210PPX3</accession>
<keyword evidence="4" id="KW-1185">Reference proteome</keyword>
<proteinExistence type="predicted"/>
<keyword evidence="1" id="KW-0812">Transmembrane</keyword>
<feature type="transmembrane region" description="Helical" evidence="1">
    <location>
        <begin position="59"/>
        <end position="76"/>
    </location>
</feature>
<feature type="chain" id="PRO_5012103323" description="Protein-export membrane protein SecG" evidence="2">
    <location>
        <begin position="25"/>
        <end position="84"/>
    </location>
</feature>
<evidence type="ECO:0000313" key="4">
    <source>
        <dbReference type="Proteomes" id="UP000242188"/>
    </source>
</evidence>